<keyword evidence="11" id="KW-0675">Receptor</keyword>
<evidence type="ECO:0000256" key="16">
    <source>
        <dbReference type="ARBA" id="ARBA00034104"/>
    </source>
</evidence>
<dbReference type="OMA" id="ITYYRQI"/>
<keyword evidence="4 17" id="KW-0812">Transmembrane</keyword>
<dbReference type="InterPro" id="IPR036734">
    <property type="entry name" value="Neur_chan_lig-bd_sf"/>
</dbReference>
<dbReference type="STRING" id="31234.E3LEN8"/>
<dbReference type="FunCoup" id="E3LEN8">
    <property type="interactions" value="71"/>
</dbReference>
<keyword evidence="6 17" id="KW-1133">Transmembrane helix</keyword>
<keyword evidence="13" id="KW-0628">Postsynaptic cell membrane</keyword>
<dbReference type="EMBL" id="DS268407">
    <property type="protein sequence ID" value="EFO82155.1"/>
    <property type="molecule type" value="Genomic_DNA"/>
</dbReference>
<evidence type="ECO:0000256" key="17">
    <source>
        <dbReference type="RuleBase" id="RU000687"/>
    </source>
</evidence>
<dbReference type="CDD" id="cd18997">
    <property type="entry name" value="LGIC_ECD_nAChR"/>
    <property type="match status" value="1"/>
</dbReference>
<evidence type="ECO:0000313" key="21">
    <source>
        <dbReference type="Proteomes" id="UP000008281"/>
    </source>
</evidence>
<dbReference type="GO" id="GO:0045211">
    <property type="term" value="C:postsynaptic membrane"/>
    <property type="evidence" value="ECO:0007669"/>
    <property type="project" value="UniProtKB-SubCell"/>
</dbReference>
<feature type="domain" description="Neurotransmitter-gated ion-channel ligand-binding" evidence="18">
    <location>
        <begin position="35"/>
        <end position="249"/>
    </location>
</feature>
<keyword evidence="12" id="KW-0325">Glycoprotein</keyword>
<dbReference type="Proteomes" id="UP000008281">
    <property type="component" value="Unassembled WGS sequence"/>
</dbReference>
<sequence>MSCRHYPLNGMLIRLFVLCVFFIAFIDVFECSKAENKLYRDILSGYLKLARPVRYPRNVLKVHMKVFLQQILNLDGQNQIIEVNAWLKYVWMDYRLQWDPLQYDNITSIRFAGGENQIWRPDILLYNSASEDFDSSFKSNEVVYNTGEVNWIPPGIFRASCKMDITYFPFDDQVCYLKFGSWTYHGLALDLSIVAEEDEDEFSIDLSTYTPSGEWHLTKAPAVKDVKFNSCCKEPYSTVTFYMFLRRRTLFYLFNIILPSLLISIMTLMGFCLPAHDMSEKIGYRKLKIMEFGKRLVLETTILLSICFFVTIVSEMTPPTSESVPLLGMFFSSLTLISSVSTAFTITVLNFRYRQVQNIHMHPLFYKVFLIWIPWLLLMKRPGVFYKKRRATVQAREEISFFDNGDDDCCPKFPTPEFDYSLSIDSADTLPLPPRPKPLLKKMHSVPAEHLHLDRKVGDGILKSQRRPLVLTKNVNKSHSLRSRRFTQFEKYIKKCIDDAKLRKNSTYSTYSMMIITYYRQIDEMLKLLNRRLDKQRKYLFKQEDWKFAAMALDRLCLLLITILIIMCLFGMIMSTPHFEP</sequence>
<keyword evidence="3" id="KW-1003">Cell membrane</keyword>
<proteinExistence type="inferred from homology"/>
<evidence type="ECO:0000256" key="5">
    <source>
        <dbReference type="ARBA" id="ARBA00022729"/>
    </source>
</evidence>
<dbReference type="FunFam" id="2.70.170.10:FF:000016">
    <property type="entry name" value="Nicotinic acetylcholine receptor subunit"/>
    <property type="match status" value="1"/>
</dbReference>
<name>E3LEN8_CAERE</name>
<feature type="transmembrane region" description="Helical" evidence="17">
    <location>
        <begin position="326"/>
        <end position="349"/>
    </location>
</feature>
<dbReference type="InterPro" id="IPR038050">
    <property type="entry name" value="Neuro_actylchol_rec"/>
</dbReference>
<evidence type="ECO:0000256" key="11">
    <source>
        <dbReference type="ARBA" id="ARBA00023170"/>
    </source>
</evidence>
<dbReference type="SUPFAM" id="SSF90112">
    <property type="entry name" value="Neurotransmitter-gated ion-channel transmembrane pore"/>
    <property type="match status" value="1"/>
</dbReference>
<evidence type="ECO:0000256" key="7">
    <source>
        <dbReference type="ARBA" id="ARBA00023018"/>
    </source>
</evidence>
<evidence type="ECO:0000256" key="12">
    <source>
        <dbReference type="ARBA" id="ARBA00023180"/>
    </source>
</evidence>
<dbReference type="InterPro" id="IPR006029">
    <property type="entry name" value="Neurotrans-gated_channel_TM"/>
</dbReference>
<dbReference type="CDD" id="cd19051">
    <property type="entry name" value="LGIC_TM_cation"/>
    <property type="match status" value="1"/>
</dbReference>
<dbReference type="InterPro" id="IPR036719">
    <property type="entry name" value="Neuro-gated_channel_TM_sf"/>
</dbReference>
<evidence type="ECO:0000256" key="2">
    <source>
        <dbReference type="ARBA" id="ARBA00022448"/>
    </source>
</evidence>
<dbReference type="InterPro" id="IPR018000">
    <property type="entry name" value="Neurotransmitter_ion_chnl_CS"/>
</dbReference>
<comment type="caution">
    <text evidence="17">Lacks conserved residue(s) required for the propagation of feature annotation.</text>
</comment>
<comment type="subcellular location">
    <subcellularLocation>
        <location evidence="16">Postsynaptic cell membrane</location>
        <topology evidence="16">Multi-pass membrane protein</topology>
    </subcellularLocation>
</comment>
<keyword evidence="2 17" id="KW-0813">Transport</keyword>
<dbReference type="GO" id="GO:0022848">
    <property type="term" value="F:acetylcholine-gated monoatomic cation-selective channel activity"/>
    <property type="evidence" value="ECO:0007669"/>
    <property type="project" value="InterPro"/>
</dbReference>
<evidence type="ECO:0000256" key="3">
    <source>
        <dbReference type="ARBA" id="ARBA00022475"/>
    </source>
</evidence>
<gene>
    <name evidence="20" type="primary">Cre-acr-10</name>
    <name evidence="20" type="ORF">CRE_00846</name>
</gene>
<keyword evidence="5" id="KW-0732">Signal</keyword>
<feature type="transmembrane region" description="Helical" evidence="17">
    <location>
        <begin position="361"/>
        <end position="379"/>
    </location>
</feature>
<dbReference type="InterPro" id="IPR006201">
    <property type="entry name" value="Neur_channel"/>
</dbReference>
<dbReference type="InterPro" id="IPR006202">
    <property type="entry name" value="Neur_chan_lig-bd"/>
</dbReference>
<dbReference type="Gene3D" id="1.20.58.390">
    <property type="entry name" value="Neurotransmitter-gated ion-channel transmembrane domain"/>
    <property type="match status" value="2"/>
</dbReference>
<dbReference type="AlphaFoldDB" id="E3LEN8"/>
<dbReference type="GO" id="GO:0004888">
    <property type="term" value="F:transmembrane signaling receptor activity"/>
    <property type="evidence" value="ECO:0007669"/>
    <property type="project" value="InterPro"/>
</dbReference>
<feature type="transmembrane region" description="Helical" evidence="17">
    <location>
        <begin position="250"/>
        <end position="276"/>
    </location>
</feature>
<dbReference type="PRINTS" id="PR00252">
    <property type="entry name" value="NRIONCHANNEL"/>
</dbReference>
<keyword evidence="15 17" id="KW-0407">Ion channel</keyword>
<evidence type="ECO:0000256" key="4">
    <source>
        <dbReference type="ARBA" id="ARBA00022692"/>
    </source>
</evidence>
<dbReference type="OrthoDB" id="5975154at2759"/>
<keyword evidence="10" id="KW-1015">Disulfide bond</keyword>
<evidence type="ECO:0000259" key="19">
    <source>
        <dbReference type="Pfam" id="PF02932"/>
    </source>
</evidence>
<keyword evidence="9 17" id="KW-0472">Membrane</keyword>
<feature type="transmembrane region" description="Helical" evidence="17">
    <location>
        <begin position="12"/>
        <end position="29"/>
    </location>
</feature>
<evidence type="ECO:0000256" key="13">
    <source>
        <dbReference type="ARBA" id="ARBA00023257"/>
    </source>
</evidence>
<accession>E3LEN8</accession>
<evidence type="ECO:0000256" key="9">
    <source>
        <dbReference type="ARBA" id="ARBA00023136"/>
    </source>
</evidence>
<reference evidence="20" key="1">
    <citation type="submission" date="2007-07" db="EMBL/GenBank/DDBJ databases">
        <title>PCAP assembly of the Caenorhabditis remanei genome.</title>
        <authorList>
            <consortium name="The Caenorhabditis remanei Sequencing Consortium"/>
            <person name="Wilson R.K."/>
        </authorList>
    </citation>
    <scope>NUCLEOTIDE SEQUENCE [LARGE SCALE GENOMIC DNA]</scope>
    <source>
        <strain evidence="20">PB4641</strain>
    </source>
</reference>
<dbReference type="Gene3D" id="2.70.170.10">
    <property type="entry name" value="Neurotransmitter-gated ion-channel ligand-binding domain"/>
    <property type="match status" value="1"/>
</dbReference>
<dbReference type="SUPFAM" id="SSF63712">
    <property type="entry name" value="Nicotinic receptor ligand binding domain-like"/>
    <property type="match status" value="1"/>
</dbReference>
<evidence type="ECO:0000256" key="14">
    <source>
        <dbReference type="ARBA" id="ARBA00023286"/>
    </source>
</evidence>
<evidence type="ECO:0000256" key="6">
    <source>
        <dbReference type="ARBA" id="ARBA00022989"/>
    </source>
</evidence>
<keyword evidence="21" id="KW-1185">Reference proteome</keyword>
<dbReference type="PRINTS" id="PR00254">
    <property type="entry name" value="NICOTINICR"/>
</dbReference>
<evidence type="ECO:0000256" key="10">
    <source>
        <dbReference type="ARBA" id="ARBA00023157"/>
    </source>
</evidence>
<dbReference type="PROSITE" id="PS00236">
    <property type="entry name" value="NEUROTR_ION_CHANNEL"/>
    <property type="match status" value="1"/>
</dbReference>
<protein>
    <submittedName>
        <fullName evidence="20">CRE-ACR-10 protein</fullName>
    </submittedName>
</protein>
<evidence type="ECO:0000256" key="15">
    <source>
        <dbReference type="ARBA" id="ARBA00023303"/>
    </source>
</evidence>
<keyword evidence="8 17" id="KW-0406">Ion transport</keyword>
<keyword evidence="7" id="KW-0770">Synapse</keyword>
<evidence type="ECO:0000313" key="20">
    <source>
        <dbReference type="EMBL" id="EFO82155.1"/>
    </source>
</evidence>
<dbReference type="Pfam" id="PF02932">
    <property type="entry name" value="Neur_chan_memb"/>
    <property type="match status" value="1"/>
</dbReference>
<dbReference type="InterPro" id="IPR002394">
    <property type="entry name" value="Nicotinic_acetylcholine_rcpt"/>
</dbReference>
<dbReference type="Pfam" id="PF02931">
    <property type="entry name" value="Neur_chan_LBD"/>
    <property type="match status" value="1"/>
</dbReference>
<dbReference type="HOGENOM" id="CLU_018074_0_3_1"/>
<dbReference type="InParanoid" id="E3LEN8"/>
<dbReference type="eggNOG" id="KOG3646">
    <property type="taxonomic scope" value="Eukaryota"/>
</dbReference>
<evidence type="ECO:0000256" key="1">
    <source>
        <dbReference type="ARBA" id="ARBA00009237"/>
    </source>
</evidence>
<evidence type="ECO:0000259" key="18">
    <source>
        <dbReference type="Pfam" id="PF02931"/>
    </source>
</evidence>
<feature type="transmembrane region" description="Helical" evidence="17">
    <location>
        <begin position="296"/>
        <end position="314"/>
    </location>
</feature>
<evidence type="ECO:0000256" key="8">
    <source>
        <dbReference type="ARBA" id="ARBA00023065"/>
    </source>
</evidence>
<feature type="domain" description="Neurotransmitter-gated ion-channel transmembrane" evidence="19">
    <location>
        <begin position="293"/>
        <end position="568"/>
    </location>
</feature>
<dbReference type="PANTHER" id="PTHR18945">
    <property type="entry name" value="NEUROTRANSMITTER GATED ION CHANNEL"/>
    <property type="match status" value="1"/>
</dbReference>
<feature type="transmembrane region" description="Helical" evidence="17">
    <location>
        <begin position="556"/>
        <end position="575"/>
    </location>
</feature>
<keyword evidence="14" id="KW-1071">Ligand-gated ion channel</keyword>
<comment type="similarity">
    <text evidence="1">Belongs to the ligand-gated ion channel (TC 1.A.9) family. Acetylcholine receptor (TC 1.A.9.1) subfamily.</text>
</comment>
<organism evidence="21">
    <name type="scientific">Caenorhabditis remanei</name>
    <name type="common">Caenorhabditis vulgaris</name>
    <dbReference type="NCBI Taxonomy" id="31234"/>
    <lineage>
        <taxon>Eukaryota</taxon>
        <taxon>Metazoa</taxon>
        <taxon>Ecdysozoa</taxon>
        <taxon>Nematoda</taxon>
        <taxon>Chromadorea</taxon>
        <taxon>Rhabditida</taxon>
        <taxon>Rhabditina</taxon>
        <taxon>Rhabditomorpha</taxon>
        <taxon>Rhabditoidea</taxon>
        <taxon>Rhabditidae</taxon>
        <taxon>Peloderinae</taxon>
        <taxon>Caenorhabditis</taxon>
    </lineage>
</organism>